<dbReference type="KEGG" id="sacd:HS1genome_1966"/>
<name>A0A348B5X5_9CREN</name>
<reference evidence="3" key="2">
    <citation type="submission" date="2018-04" db="EMBL/GenBank/DDBJ databases">
        <title>Complete genome sequence of Sulfodiicoccus acidiphilus strain HS-1.</title>
        <authorList>
            <person name="Sakai H.D."/>
            <person name="Kurosawa N."/>
        </authorList>
    </citation>
    <scope>NUCLEOTIDE SEQUENCE [LARGE SCALE GENOMIC DNA]</scope>
    <source>
        <strain evidence="3">HS-1</strain>
    </source>
</reference>
<reference evidence="1" key="3">
    <citation type="journal article" date="2019" name="BMC Res. Notes">
        <title>Complete genome sequence of the Sulfodiicoccus acidiphilus strain HS-1T, the first crenarchaeon that lacks polB3, isolated from an acidic hot spring in Ohwaku-dani, Hakone, Japan.</title>
        <authorList>
            <person name="Sakai H.D."/>
            <person name="Kurosawa N."/>
        </authorList>
    </citation>
    <scope>NUCLEOTIDE SEQUENCE</scope>
    <source>
        <strain evidence="1">HS-1</strain>
    </source>
</reference>
<reference evidence="2" key="4">
    <citation type="submission" date="2020-09" db="EMBL/GenBank/DDBJ databases">
        <authorList>
            <person name="Sun Q."/>
            <person name="Ohkuma M."/>
        </authorList>
    </citation>
    <scope>NUCLEOTIDE SEQUENCE</scope>
    <source>
        <strain evidence="2">JCM 31740</strain>
    </source>
</reference>
<proteinExistence type="predicted"/>
<sequence>MGVLSVEQAWLKRISTMLAAAVLYSGSPGVVDRMANALSKEAVAKVLNDAQRIVSVGIDRGEVVAQRSSSGQADYVVVTVRTVDRTYTLYGTLPSPGDVEDFTRELEKNIYVARKVGALAMAAVNRAKLGGAQ</sequence>
<dbReference type="Proteomes" id="UP000616143">
    <property type="component" value="Unassembled WGS sequence"/>
</dbReference>
<dbReference type="NCBIfam" id="TIGR01878">
    <property type="entry name" value="cas_Csa5"/>
    <property type="match status" value="1"/>
</dbReference>
<dbReference type="Pfam" id="PF09702">
    <property type="entry name" value="Cas_Csa5"/>
    <property type="match status" value="1"/>
</dbReference>
<dbReference type="GeneID" id="38667430"/>
<dbReference type="Proteomes" id="UP000276741">
    <property type="component" value="Chromosome"/>
</dbReference>
<evidence type="ECO:0000313" key="2">
    <source>
        <dbReference type="EMBL" id="GGU01738.1"/>
    </source>
</evidence>
<keyword evidence="3" id="KW-1185">Reference proteome</keyword>
<dbReference type="EMBL" id="AP018553">
    <property type="protein sequence ID" value="BBD73577.1"/>
    <property type="molecule type" value="Genomic_DNA"/>
</dbReference>
<dbReference type="EMBL" id="BMQS01000020">
    <property type="protein sequence ID" value="GGU01738.1"/>
    <property type="molecule type" value="Genomic_DNA"/>
</dbReference>
<gene>
    <name evidence="2" type="ORF">GCM10007116_18650</name>
    <name evidence="1" type="ORF">HS1genome_1966</name>
</gene>
<organism evidence="1 3">
    <name type="scientific">Sulfodiicoccus acidiphilus</name>
    <dbReference type="NCBI Taxonomy" id="1670455"/>
    <lineage>
        <taxon>Archaea</taxon>
        <taxon>Thermoproteota</taxon>
        <taxon>Thermoprotei</taxon>
        <taxon>Sulfolobales</taxon>
        <taxon>Sulfolobaceae</taxon>
        <taxon>Sulfodiicoccus</taxon>
    </lineage>
</organism>
<accession>A0A348B5X5</accession>
<reference evidence="2" key="1">
    <citation type="journal article" date="2014" name="Int. J. Syst. Evol. Microbiol.">
        <title>Complete genome sequence of Corynebacterium casei LMG S-19264T (=DSM 44701T), isolated from a smear-ripened cheese.</title>
        <authorList>
            <consortium name="US DOE Joint Genome Institute (JGI-PGF)"/>
            <person name="Walter F."/>
            <person name="Albersmeier A."/>
            <person name="Kalinowski J."/>
            <person name="Ruckert C."/>
        </authorList>
    </citation>
    <scope>NUCLEOTIDE SEQUENCE</scope>
    <source>
        <strain evidence="2">JCM 31740</strain>
    </source>
</reference>
<protein>
    <submittedName>
        <fullName evidence="1">Type I-A CRISPR-associated protein Csa5</fullName>
    </submittedName>
</protein>
<dbReference type="AlphaFoldDB" id="A0A348B5X5"/>
<evidence type="ECO:0000313" key="1">
    <source>
        <dbReference type="EMBL" id="BBD73577.1"/>
    </source>
</evidence>
<dbReference type="RefSeq" id="WP_126450825.1">
    <property type="nucleotide sequence ID" value="NZ_AP018553.1"/>
</dbReference>
<dbReference type="OrthoDB" id="34643at2157"/>
<dbReference type="InterPro" id="IPR010157">
    <property type="entry name" value="CRISPR-assoc_Cas5"/>
</dbReference>
<evidence type="ECO:0000313" key="3">
    <source>
        <dbReference type="Proteomes" id="UP000276741"/>
    </source>
</evidence>